<reference evidence="9 10" key="1">
    <citation type="submission" date="2020-05" db="EMBL/GenBank/DDBJ databases">
        <title>MicrobeNet Type strains.</title>
        <authorList>
            <person name="Nicholson A.C."/>
        </authorList>
    </citation>
    <scope>NUCLEOTIDE SEQUENCE [LARGE SCALE GENOMIC DNA]</scope>
    <source>
        <strain evidence="9 10">JCM 14547</strain>
    </source>
</reference>
<evidence type="ECO:0000256" key="1">
    <source>
        <dbReference type="ARBA" id="ARBA00022798"/>
    </source>
</evidence>
<dbReference type="Pfam" id="PF01614">
    <property type="entry name" value="IclR_C"/>
    <property type="match status" value="1"/>
</dbReference>
<dbReference type="Gene3D" id="1.10.10.10">
    <property type="entry name" value="Winged helix-like DNA-binding domain superfamily/Winged helix DNA-binding domain"/>
    <property type="match status" value="1"/>
</dbReference>
<dbReference type="SMART" id="SM00346">
    <property type="entry name" value="HTH_ICLR"/>
    <property type="match status" value="1"/>
</dbReference>
<accession>A0A849BLM9</accession>
<dbReference type="InterPro" id="IPR014757">
    <property type="entry name" value="Tscrpt_reg_IclR_C"/>
</dbReference>
<dbReference type="PANTHER" id="PTHR30136:SF35">
    <property type="entry name" value="HTH-TYPE TRANSCRIPTIONAL REGULATOR RV1719"/>
    <property type="match status" value="1"/>
</dbReference>
<protein>
    <recommendedName>
        <fullName evidence="6">Glycerol operon regulatory protein</fullName>
    </recommendedName>
</protein>
<dbReference type="InterPro" id="IPR005471">
    <property type="entry name" value="Tscrpt_reg_IclR_N"/>
</dbReference>
<evidence type="ECO:0000313" key="10">
    <source>
        <dbReference type="Proteomes" id="UP000555552"/>
    </source>
</evidence>
<sequence length="261" mass="27252">MSESEVATRAPTVQSVERAVSILQSLASLGSAGVTEIAADVGVHKATAHRLLATLEARGLVSQDADRGAYRLGRTVLQLAAAASRPDDVVSACRPLCDALAAEVGETVNLVVSDGRQIITVYQAVGDAILASRDFVGKHDPLHATAAGKVFLARLPAARVDELVRGGLERFTASTIVDPDALRAELARVREQGWAATREEHEVGLVVAAAPVLGAEGTPVAAMTVSGPTYRLTDETLPGLVERLTGAAERAAWRLGALRRG</sequence>
<dbReference type="Proteomes" id="UP000555552">
    <property type="component" value="Unassembled WGS sequence"/>
</dbReference>
<proteinExistence type="predicted"/>
<keyword evidence="4" id="KW-0804">Transcription</keyword>
<dbReference type="GO" id="GO:0003700">
    <property type="term" value="F:DNA-binding transcription factor activity"/>
    <property type="evidence" value="ECO:0007669"/>
    <property type="project" value="TreeGrafter"/>
</dbReference>
<name>A0A849BLM9_9ACTN</name>
<evidence type="ECO:0000256" key="2">
    <source>
        <dbReference type="ARBA" id="ARBA00023015"/>
    </source>
</evidence>
<keyword evidence="10" id="KW-1185">Reference proteome</keyword>
<dbReference type="SUPFAM" id="SSF55781">
    <property type="entry name" value="GAF domain-like"/>
    <property type="match status" value="1"/>
</dbReference>
<feature type="domain" description="IclR-ED" evidence="8">
    <location>
        <begin position="75"/>
        <end position="257"/>
    </location>
</feature>
<dbReference type="Gene3D" id="3.30.450.40">
    <property type="match status" value="1"/>
</dbReference>
<dbReference type="PROSITE" id="PS51078">
    <property type="entry name" value="ICLR_ED"/>
    <property type="match status" value="1"/>
</dbReference>
<keyword evidence="2" id="KW-0805">Transcription regulation</keyword>
<dbReference type="GO" id="GO:0045892">
    <property type="term" value="P:negative regulation of DNA-templated transcription"/>
    <property type="evidence" value="ECO:0007669"/>
    <property type="project" value="TreeGrafter"/>
</dbReference>
<organism evidence="9 10">
    <name type="scientific">Pseudokineococcus marinus</name>
    <dbReference type="NCBI Taxonomy" id="351215"/>
    <lineage>
        <taxon>Bacteria</taxon>
        <taxon>Bacillati</taxon>
        <taxon>Actinomycetota</taxon>
        <taxon>Actinomycetes</taxon>
        <taxon>Kineosporiales</taxon>
        <taxon>Kineosporiaceae</taxon>
        <taxon>Pseudokineococcus</taxon>
    </lineage>
</organism>
<dbReference type="InterPro" id="IPR036388">
    <property type="entry name" value="WH-like_DNA-bd_sf"/>
</dbReference>
<comment type="function">
    <text evidence="5">May be an activator protein for the gylABX operon.</text>
</comment>
<dbReference type="PROSITE" id="PS51077">
    <property type="entry name" value="HTH_ICLR"/>
    <property type="match status" value="1"/>
</dbReference>
<dbReference type="InterPro" id="IPR036390">
    <property type="entry name" value="WH_DNA-bd_sf"/>
</dbReference>
<dbReference type="InterPro" id="IPR050707">
    <property type="entry name" value="HTH_MetabolicPath_Reg"/>
</dbReference>
<dbReference type="AlphaFoldDB" id="A0A849BLM9"/>
<dbReference type="FunFam" id="1.10.10.10:FF:000056">
    <property type="entry name" value="IclR family transcriptional regulator"/>
    <property type="match status" value="1"/>
</dbReference>
<dbReference type="Pfam" id="PF09339">
    <property type="entry name" value="HTH_IclR"/>
    <property type="match status" value="1"/>
</dbReference>
<dbReference type="PANTHER" id="PTHR30136">
    <property type="entry name" value="HELIX-TURN-HELIX TRANSCRIPTIONAL REGULATOR, ICLR FAMILY"/>
    <property type="match status" value="1"/>
</dbReference>
<evidence type="ECO:0000259" key="8">
    <source>
        <dbReference type="PROSITE" id="PS51078"/>
    </source>
</evidence>
<evidence type="ECO:0000313" key="9">
    <source>
        <dbReference type="EMBL" id="NNH24179.1"/>
    </source>
</evidence>
<dbReference type="GO" id="GO:0003677">
    <property type="term" value="F:DNA binding"/>
    <property type="evidence" value="ECO:0007669"/>
    <property type="project" value="UniProtKB-KW"/>
</dbReference>
<evidence type="ECO:0000259" key="7">
    <source>
        <dbReference type="PROSITE" id="PS51077"/>
    </source>
</evidence>
<dbReference type="RefSeq" id="WP_171203944.1">
    <property type="nucleotide sequence ID" value="NZ_BAAANP010000010.1"/>
</dbReference>
<dbReference type="GO" id="GO:0006071">
    <property type="term" value="P:glycerol metabolic process"/>
    <property type="evidence" value="ECO:0007669"/>
    <property type="project" value="UniProtKB-KW"/>
</dbReference>
<dbReference type="EMBL" id="JABEMA010000276">
    <property type="protein sequence ID" value="NNH24179.1"/>
    <property type="molecule type" value="Genomic_DNA"/>
</dbReference>
<gene>
    <name evidence="9" type="ORF">HLB09_13970</name>
</gene>
<dbReference type="InterPro" id="IPR029016">
    <property type="entry name" value="GAF-like_dom_sf"/>
</dbReference>
<dbReference type="SUPFAM" id="SSF46785">
    <property type="entry name" value="Winged helix' DNA-binding domain"/>
    <property type="match status" value="1"/>
</dbReference>
<evidence type="ECO:0000256" key="5">
    <source>
        <dbReference type="ARBA" id="ARBA00058938"/>
    </source>
</evidence>
<comment type="caution">
    <text evidence="9">The sequence shown here is derived from an EMBL/GenBank/DDBJ whole genome shotgun (WGS) entry which is preliminary data.</text>
</comment>
<keyword evidence="1" id="KW-0319">Glycerol metabolism</keyword>
<feature type="domain" description="HTH iclR-type" evidence="7">
    <location>
        <begin position="13"/>
        <end position="74"/>
    </location>
</feature>
<keyword evidence="3" id="KW-0238">DNA-binding</keyword>
<evidence type="ECO:0000256" key="4">
    <source>
        <dbReference type="ARBA" id="ARBA00023163"/>
    </source>
</evidence>
<evidence type="ECO:0000256" key="6">
    <source>
        <dbReference type="ARBA" id="ARBA00070406"/>
    </source>
</evidence>
<evidence type="ECO:0000256" key="3">
    <source>
        <dbReference type="ARBA" id="ARBA00023125"/>
    </source>
</evidence>